<evidence type="ECO:0000313" key="4">
    <source>
        <dbReference type="EMBL" id="QEG41896.1"/>
    </source>
</evidence>
<keyword evidence="2" id="KW-0325">Glycoprotein</keyword>
<reference evidence="4 5" key="1">
    <citation type="submission" date="2019-08" db="EMBL/GenBank/DDBJ databases">
        <title>Deep-cultivation of Planctomycetes and their phenomic and genomic characterization uncovers novel biology.</title>
        <authorList>
            <person name="Wiegand S."/>
            <person name="Jogler M."/>
            <person name="Boedeker C."/>
            <person name="Pinto D."/>
            <person name="Vollmers J."/>
            <person name="Rivas-Marin E."/>
            <person name="Kohn T."/>
            <person name="Peeters S.H."/>
            <person name="Heuer A."/>
            <person name="Rast P."/>
            <person name="Oberbeckmann S."/>
            <person name="Bunk B."/>
            <person name="Jeske O."/>
            <person name="Meyerdierks A."/>
            <person name="Storesund J.E."/>
            <person name="Kallscheuer N."/>
            <person name="Luecker S."/>
            <person name="Lage O.M."/>
            <person name="Pohl T."/>
            <person name="Merkel B.J."/>
            <person name="Hornburger P."/>
            <person name="Mueller R.-W."/>
            <person name="Bruemmer F."/>
            <person name="Labrenz M."/>
            <person name="Spormann A.M."/>
            <person name="Op den Camp H."/>
            <person name="Overmann J."/>
            <person name="Amann R."/>
            <person name="Jetten M.S.M."/>
            <person name="Mascher T."/>
            <person name="Medema M.H."/>
            <person name="Devos D.P."/>
            <person name="Kaster A.-K."/>
            <person name="Ovreas L."/>
            <person name="Rohde M."/>
            <person name="Galperin M.Y."/>
            <person name="Jogler C."/>
        </authorList>
    </citation>
    <scope>NUCLEOTIDE SEQUENCE [LARGE SCALE GENOMIC DNA]</scope>
    <source>
        <strain evidence="4 5">UC8</strain>
    </source>
</reference>
<dbReference type="RefSeq" id="WP_068139743.1">
    <property type="nucleotide sequence ID" value="NZ_CP042914.1"/>
</dbReference>
<evidence type="ECO:0000259" key="3">
    <source>
        <dbReference type="Pfam" id="PF00685"/>
    </source>
</evidence>
<dbReference type="InterPro" id="IPR000863">
    <property type="entry name" value="Sulfotransferase_dom"/>
</dbReference>
<sequence length="295" mass="34585">MNQKPNFIYIGTSKAGSTWLFDLLSRHPDAYMTPVKGLYFFDTHFDKGWLWYTQHFAEASGQAIVGEISHSYLYSKVACQRIAEMNPDIQLMVCLREPIDRAFSMYLDGIRNDKWTGTFEQRCLDTREILEEGCYARYLQPYLERFSREQVHIALFDDLKQSPRDYAAGVFDALRIPQLPWDPRWQSKVMPACVPRNKHLAQFSKQLSQACRRMGLKKIRGRVKRSRVIRSLLYRNVEDKDRAQVSPEFLAELKQRFQPEVERLDEMLGMDLCRRWGYLSRSASVEHVNAARPNA</sequence>
<dbReference type="OrthoDB" id="9797480at2"/>
<dbReference type="KEGG" id="rul:UC8_39240"/>
<dbReference type="InterPro" id="IPR027417">
    <property type="entry name" value="P-loop_NTPase"/>
</dbReference>
<dbReference type="GO" id="GO:0008146">
    <property type="term" value="F:sulfotransferase activity"/>
    <property type="evidence" value="ECO:0007669"/>
    <property type="project" value="InterPro"/>
</dbReference>
<dbReference type="InterPro" id="IPR037359">
    <property type="entry name" value="NST/OST"/>
</dbReference>
<dbReference type="Pfam" id="PF00685">
    <property type="entry name" value="Sulfotransfer_1"/>
    <property type="match status" value="1"/>
</dbReference>
<dbReference type="AlphaFoldDB" id="A0A5B9QXP6"/>
<dbReference type="PANTHER" id="PTHR10605:SF56">
    <property type="entry name" value="BIFUNCTIONAL HEPARAN SULFATE N-DEACETYLASE_N-SULFOTRANSFERASE"/>
    <property type="match status" value="1"/>
</dbReference>
<accession>A0A5B9QXP6</accession>
<evidence type="ECO:0000256" key="1">
    <source>
        <dbReference type="ARBA" id="ARBA00022679"/>
    </source>
</evidence>
<gene>
    <name evidence="4" type="ORF">UC8_39240</name>
</gene>
<protein>
    <submittedName>
        <fullName evidence="4">Sulfotransferase domain protein</fullName>
    </submittedName>
</protein>
<dbReference type="Proteomes" id="UP000325286">
    <property type="component" value="Chromosome"/>
</dbReference>
<keyword evidence="1 4" id="KW-0808">Transferase</keyword>
<proteinExistence type="predicted"/>
<dbReference type="EMBL" id="CP042914">
    <property type="protein sequence ID" value="QEG41896.1"/>
    <property type="molecule type" value="Genomic_DNA"/>
</dbReference>
<dbReference type="SUPFAM" id="SSF52540">
    <property type="entry name" value="P-loop containing nucleoside triphosphate hydrolases"/>
    <property type="match status" value="1"/>
</dbReference>
<organism evidence="4 5">
    <name type="scientific">Roseimaritima ulvae</name>
    <dbReference type="NCBI Taxonomy" id="980254"/>
    <lineage>
        <taxon>Bacteria</taxon>
        <taxon>Pseudomonadati</taxon>
        <taxon>Planctomycetota</taxon>
        <taxon>Planctomycetia</taxon>
        <taxon>Pirellulales</taxon>
        <taxon>Pirellulaceae</taxon>
        <taxon>Roseimaritima</taxon>
    </lineage>
</organism>
<evidence type="ECO:0000313" key="5">
    <source>
        <dbReference type="Proteomes" id="UP000325286"/>
    </source>
</evidence>
<feature type="domain" description="Sulfotransferase" evidence="3">
    <location>
        <begin position="6"/>
        <end position="177"/>
    </location>
</feature>
<keyword evidence="5" id="KW-1185">Reference proteome</keyword>
<name>A0A5B9QXP6_9BACT</name>
<dbReference type="Gene3D" id="3.40.50.300">
    <property type="entry name" value="P-loop containing nucleotide triphosphate hydrolases"/>
    <property type="match status" value="1"/>
</dbReference>
<dbReference type="PANTHER" id="PTHR10605">
    <property type="entry name" value="HEPARAN SULFATE SULFOTRANSFERASE"/>
    <property type="match status" value="1"/>
</dbReference>
<evidence type="ECO:0000256" key="2">
    <source>
        <dbReference type="ARBA" id="ARBA00023180"/>
    </source>
</evidence>